<dbReference type="Pfam" id="PF13590">
    <property type="entry name" value="DUF4136"/>
    <property type="match status" value="1"/>
</dbReference>
<protein>
    <recommendedName>
        <fullName evidence="2">DUF4136 domain-containing protein</fullName>
    </recommendedName>
</protein>
<sequence>MKRISLLWLALVLGLLAGCATRPPEFVAQVTIRHTLASAVAGKQFAFARPAPQSQSLLDQSVEQQVAQELSAVGLVQAESPQRADWLIALNYGVDNGQIVVTQEPVWGTVGYTPYYNWYPGPYGGRMYAPMWYPQPGIVGVQSVQNTVYTRFLSVDISDRQLLEQGRFAKLYEGKAVNHSESQDLDTALPWLTRALFQSFPGFSGTTTTVRLVLPQPAPH</sequence>
<evidence type="ECO:0000313" key="4">
    <source>
        <dbReference type="Proteomes" id="UP000621859"/>
    </source>
</evidence>
<gene>
    <name evidence="3" type="ORF">GCM10010971_40920</name>
</gene>
<keyword evidence="4" id="KW-1185">Reference proteome</keyword>
<feature type="chain" id="PRO_5047090824" description="DUF4136 domain-containing protein" evidence="1">
    <location>
        <begin position="18"/>
        <end position="220"/>
    </location>
</feature>
<feature type="signal peptide" evidence="1">
    <location>
        <begin position="1"/>
        <end position="17"/>
    </location>
</feature>
<dbReference type="Gene3D" id="3.30.160.670">
    <property type="match status" value="1"/>
</dbReference>
<dbReference type="EMBL" id="BMLY01000012">
    <property type="protein sequence ID" value="GGP28273.1"/>
    <property type="molecule type" value="Genomic_DNA"/>
</dbReference>
<evidence type="ECO:0000259" key="2">
    <source>
        <dbReference type="Pfam" id="PF13590"/>
    </source>
</evidence>
<comment type="caution">
    <text evidence="3">The sequence shown here is derived from an EMBL/GenBank/DDBJ whole genome shotgun (WGS) entry which is preliminary data.</text>
</comment>
<evidence type="ECO:0000256" key="1">
    <source>
        <dbReference type="SAM" id="SignalP"/>
    </source>
</evidence>
<dbReference type="PROSITE" id="PS51257">
    <property type="entry name" value="PROKAR_LIPOPROTEIN"/>
    <property type="match status" value="1"/>
</dbReference>
<proteinExistence type="predicted"/>
<keyword evidence="1" id="KW-0732">Signal</keyword>
<dbReference type="RefSeq" id="WP_188698660.1">
    <property type="nucleotide sequence ID" value="NZ_BMLY01000012.1"/>
</dbReference>
<evidence type="ECO:0000313" key="3">
    <source>
        <dbReference type="EMBL" id="GGP28273.1"/>
    </source>
</evidence>
<dbReference type="InterPro" id="IPR025411">
    <property type="entry name" value="DUF4136"/>
</dbReference>
<organism evidence="3 4">
    <name type="scientific">Silvimonas amylolytica</name>
    <dbReference type="NCBI Taxonomy" id="449663"/>
    <lineage>
        <taxon>Bacteria</taxon>
        <taxon>Pseudomonadati</taxon>
        <taxon>Pseudomonadota</taxon>
        <taxon>Betaproteobacteria</taxon>
        <taxon>Neisseriales</taxon>
        <taxon>Chitinibacteraceae</taxon>
        <taxon>Silvimonas</taxon>
    </lineage>
</organism>
<accession>A0ABQ2PRK4</accession>
<feature type="domain" description="DUF4136" evidence="2">
    <location>
        <begin position="41"/>
        <end position="202"/>
    </location>
</feature>
<name>A0ABQ2PRK4_9NEIS</name>
<reference evidence="4" key="1">
    <citation type="journal article" date="2019" name="Int. J. Syst. Evol. Microbiol.">
        <title>The Global Catalogue of Microorganisms (GCM) 10K type strain sequencing project: providing services to taxonomists for standard genome sequencing and annotation.</title>
        <authorList>
            <consortium name="The Broad Institute Genomics Platform"/>
            <consortium name="The Broad Institute Genome Sequencing Center for Infectious Disease"/>
            <person name="Wu L."/>
            <person name="Ma J."/>
        </authorList>
    </citation>
    <scope>NUCLEOTIDE SEQUENCE [LARGE SCALE GENOMIC DNA]</scope>
    <source>
        <strain evidence="4">CGMCC 1.8860</strain>
    </source>
</reference>
<dbReference type="Proteomes" id="UP000621859">
    <property type="component" value="Unassembled WGS sequence"/>
</dbReference>